<organism evidence="6 7">
    <name type="scientific">Bombus terrestris</name>
    <name type="common">Buff-tailed bumblebee</name>
    <name type="synonym">Apis terrestris</name>
    <dbReference type="NCBI Taxonomy" id="30195"/>
    <lineage>
        <taxon>Eukaryota</taxon>
        <taxon>Metazoa</taxon>
        <taxon>Ecdysozoa</taxon>
        <taxon>Arthropoda</taxon>
        <taxon>Hexapoda</taxon>
        <taxon>Insecta</taxon>
        <taxon>Pterygota</taxon>
        <taxon>Neoptera</taxon>
        <taxon>Endopterygota</taxon>
        <taxon>Hymenoptera</taxon>
        <taxon>Apocrita</taxon>
        <taxon>Aculeata</taxon>
        <taxon>Apoidea</taxon>
        <taxon>Anthophila</taxon>
        <taxon>Apidae</taxon>
        <taxon>Bombus</taxon>
        <taxon>Bombus</taxon>
    </lineage>
</organism>
<dbReference type="PANTHER" id="PTHR19960:SF7">
    <property type="entry name" value="TEKTIN"/>
    <property type="match status" value="1"/>
</dbReference>
<evidence type="ECO:0000256" key="5">
    <source>
        <dbReference type="SAM" id="SignalP"/>
    </source>
</evidence>
<reference evidence="7" key="1">
    <citation type="submission" date="2025-08" db="UniProtKB">
        <authorList>
            <consortium name="RefSeq"/>
        </authorList>
    </citation>
    <scope>IDENTIFICATION</scope>
</reference>
<evidence type="ECO:0000256" key="3">
    <source>
        <dbReference type="RuleBase" id="RU367040"/>
    </source>
</evidence>
<evidence type="ECO:0000256" key="4">
    <source>
        <dbReference type="SAM" id="Coils"/>
    </source>
</evidence>
<dbReference type="AlphaFoldDB" id="A0A9C6SN40"/>
<dbReference type="RefSeq" id="XP_048263637.1">
    <property type="nucleotide sequence ID" value="XM_048407680.1"/>
</dbReference>
<evidence type="ECO:0000256" key="1">
    <source>
        <dbReference type="ARBA" id="ARBA00007209"/>
    </source>
</evidence>
<evidence type="ECO:0000313" key="7">
    <source>
        <dbReference type="RefSeq" id="XP_048263637.1"/>
    </source>
</evidence>
<protein>
    <recommendedName>
        <fullName evidence="3">Tektin</fullName>
    </recommendedName>
</protein>
<dbReference type="Pfam" id="PF03148">
    <property type="entry name" value="Tektin"/>
    <property type="match status" value="1"/>
</dbReference>
<keyword evidence="3" id="KW-0966">Cell projection</keyword>
<dbReference type="PANTHER" id="PTHR19960">
    <property type="entry name" value="TEKTIN"/>
    <property type="match status" value="1"/>
</dbReference>
<feature type="signal peptide" evidence="5">
    <location>
        <begin position="1"/>
        <end position="24"/>
    </location>
</feature>
<dbReference type="Proteomes" id="UP000835206">
    <property type="component" value="Chromosome 7"/>
</dbReference>
<keyword evidence="6" id="KW-1185">Reference proteome</keyword>
<dbReference type="OrthoDB" id="440745at2759"/>
<dbReference type="PRINTS" id="PR00511">
    <property type="entry name" value="TEKTIN"/>
</dbReference>
<evidence type="ECO:0000256" key="2">
    <source>
        <dbReference type="ARBA" id="ARBA00022490"/>
    </source>
</evidence>
<name>A0A9C6SN40_BOMTE</name>
<gene>
    <name evidence="7" type="primary">LOC100645005</name>
</gene>
<dbReference type="GO" id="GO:0060294">
    <property type="term" value="P:cilium movement involved in cell motility"/>
    <property type="evidence" value="ECO:0007669"/>
    <property type="project" value="UniProtKB-UniRule"/>
</dbReference>
<keyword evidence="3" id="KW-0282">Flagellum</keyword>
<accession>A0A9C6SN40</accession>
<keyword evidence="3" id="KW-0969">Cilium</keyword>
<dbReference type="GO" id="GO:0015630">
    <property type="term" value="C:microtubule cytoskeleton"/>
    <property type="evidence" value="ECO:0007669"/>
    <property type="project" value="UniProtKB-UniRule"/>
</dbReference>
<keyword evidence="5" id="KW-0732">Signal</keyword>
<dbReference type="InterPro" id="IPR048256">
    <property type="entry name" value="Tektin-like"/>
</dbReference>
<keyword evidence="4" id="KW-0175">Coiled coil</keyword>
<evidence type="ECO:0000313" key="6">
    <source>
        <dbReference type="Proteomes" id="UP000835206"/>
    </source>
</evidence>
<feature type="coiled-coil region" evidence="4">
    <location>
        <begin position="84"/>
        <end position="111"/>
    </location>
</feature>
<feature type="coiled-coil region" evidence="4">
    <location>
        <begin position="285"/>
        <end position="312"/>
    </location>
</feature>
<feature type="chain" id="PRO_5039083162" description="Tektin" evidence="5">
    <location>
        <begin position="25"/>
        <end position="435"/>
    </location>
</feature>
<sequence>MNRLIVFYLCIVLCILSHLIKNLADWYAKQWELQQNAAFRSAEAFELRNTGKIVRSETMVKTIWDTYMNNTRLADRVTELSRWRELLQNLLDKLIAELKFLQDEKVDTEKELETLNYPLQLTAECISMRDCRRGTELTYDEADTELKKELCVIENIKKSLTDRVQAAWEKLNRLEEVRFQIQLEVEDKDETIKIEKENLNLDRTCANISYKPNALRIPKGSIPYEAWLEHCRYIKMLADNELSDVYNLREAINIMRERARNDIKAQQDVTDFSLRKRIYQTQKARNELEWQKLKIQKEMEILQKEIVRLEDALMHKIDSIKCAETRLENRTYRPGFELCRDEAELGLKDEILHLRQTEKDLKSVLENSKGAYNNLESLLLQVDRNLDDKQHSLATDVMCLDMRATLKTGDRTRLPNETDRNIVLTRMEKEIPLES</sequence>
<dbReference type="GO" id="GO:0005930">
    <property type="term" value="C:axoneme"/>
    <property type="evidence" value="ECO:0007669"/>
    <property type="project" value="UniProtKB-SubCell"/>
</dbReference>
<dbReference type="GeneID" id="100645005"/>
<proteinExistence type="inferred from homology"/>
<keyword evidence="2" id="KW-0963">Cytoplasm</keyword>
<dbReference type="InterPro" id="IPR000435">
    <property type="entry name" value="Tektins"/>
</dbReference>
<comment type="similarity">
    <text evidence="1 3">Belongs to the tektin family.</text>
</comment>
<comment type="subcellular location">
    <subcellularLocation>
        <location evidence="3">Cytoplasm</location>
        <location evidence="3">Cytoskeleton</location>
        <location evidence="3">Cilium axoneme</location>
    </subcellularLocation>
</comment>
<dbReference type="GO" id="GO:0060271">
    <property type="term" value="P:cilium assembly"/>
    <property type="evidence" value="ECO:0007669"/>
    <property type="project" value="UniProtKB-UniRule"/>
</dbReference>
<dbReference type="GO" id="GO:0005634">
    <property type="term" value="C:nucleus"/>
    <property type="evidence" value="ECO:0007669"/>
    <property type="project" value="TreeGrafter"/>
</dbReference>